<evidence type="ECO:0000256" key="5">
    <source>
        <dbReference type="ARBA" id="ARBA00024167"/>
    </source>
</evidence>
<evidence type="ECO:0000313" key="9">
    <source>
        <dbReference type="EMBL" id="TRY83043.1"/>
    </source>
</evidence>
<dbReference type="InterPro" id="IPR000615">
    <property type="entry name" value="Bestrophin"/>
</dbReference>
<evidence type="ECO:0000256" key="1">
    <source>
        <dbReference type="ARBA" id="ARBA00004370"/>
    </source>
</evidence>
<evidence type="ECO:0000256" key="3">
    <source>
        <dbReference type="ARBA" id="ARBA00022989"/>
    </source>
</evidence>
<feature type="region of interest" description="Disordered" evidence="8">
    <location>
        <begin position="484"/>
        <end position="548"/>
    </location>
</feature>
<keyword evidence="7" id="KW-0869">Chloride channel</keyword>
<proteinExistence type="inferred from homology"/>
<keyword evidence="3 7" id="KW-1133">Transmembrane helix</keyword>
<dbReference type="Pfam" id="PF01062">
    <property type="entry name" value="Bestrophin"/>
    <property type="match status" value="1"/>
</dbReference>
<sequence>MCPAALEQSTACKAQWEFSLMSADCSMEIYQFRELWHRLLFHSERSLMMTVTYTARVANARFCGFSKLLLAWRGSIYKVLYKEFLAFFVMYSTISVSYRFFFLEDQKRYFEKLSIYCNHYSSLIPMSFVLGFYVTLIVNRWWSQYRSIPLPDRIMCVLSGGVQGGDERGRLLRRSMMRYASLSALLILRSVSTAVFKRFPTIDHVKQTLPHDLIDFSPSLGFMTREERKKFESLQSPYNKYWIPCVWFSNLAAVARNEGRIRDDNTYKLLLEELNDFRGKCSLLFHYDMISVPLVYTQVVTLAVYSFFLVCLIGRQFLDPAQGYPGHDLDLYVPVFTLLQFFFYAGWLKVAEQLINPFGEDDDDFETNWLIDRNFQVSMMAVDEMYGDLPVMERDRYWNDSNPRPPYTAATLFVLRKPSFQGSTFDMTIPRDEMHFQPLEKIGEQLEETVTRTHNLALFNRFLGSTPSPTGFVGGALRRTSAQLRRLTRSVSPDPSFSEGEEESSKSMPDTTQSTICSCGGPVCSPAPPTESVDKNTEDSLPPSERKSPMTLEQVLSRFCSNPDFFSFQPISDSAKVMTLAKMYEESEPLHGIPSIEVSTCLEDSSRGETLNDPKQWLRVNDQNLNQGLKMVDSRYDHFRSHQL</sequence>
<evidence type="ECO:0000256" key="4">
    <source>
        <dbReference type="ARBA" id="ARBA00023136"/>
    </source>
</evidence>
<dbReference type="AlphaFoldDB" id="A0A553PZD3"/>
<dbReference type="GO" id="GO:0034707">
    <property type="term" value="C:chloride channel complex"/>
    <property type="evidence" value="ECO:0007669"/>
    <property type="project" value="UniProtKB-KW"/>
</dbReference>
<organism evidence="9 10">
    <name type="scientific">Danionella cerebrum</name>
    <dbReference type="NCBI Taxonomy" id="2873325"/>
    <lineage>
        <taxon>Eukaryota</taxon>
        <taxon>Metazoa</taxon>
        <taxon>Chordata</taxon>
        <taxon>Craniata</taxon>
        <taxon>Vertebrata</taxon>
        <taxon>Euteleostomi</taxon>
        <taxon>Actinopterygii</taxon>
        <taxon>Neopterygii</taxon>
        <taxon>Teleostei</taxon>
        <taxon>Ostariophysi</taxon>
        <taxon>Cypriniformes</taxon>
        <taxon>Danionidae</taxon>
        <taxon>Danioninae</taxon>
        <taxon>Danionella</taxon>
    </lineage>
</organism>
<accession>A0A553PZD3</accession>
<evidence type="ECO:0000256" key="7">
    <source>
        <dbReference type="RuleBase" id="RU363126"/>
    </source>
</evidence>
<feature type="transmembrane region" description="Helical" evidence="7">
    <location>
        <begin position="329"/>
        <end position="348"/>
    </location>
</feature>
<dbReference type="PANTHER" id="PTHR10736">
    <property type="entry name" value="BESTROPHIN"/>
    <property type="match status" value="1"/>
</dbReference>
<keyword evidence="10" id="KW-1185">Reference proteome</keyword>
<comment type="function">
    <text evidence="7">Forms chloride channels.</text>
</comment>
<keyword evidence="7" id="KW-0407">Ion channel</keyword>
<dbReference type="InterPro" id="IPR021134">
    <property type="entry name" value="Bestrophin-like"/>
</dbReference>
<gene>
    <name evidence="9" type="ORF">DNTS_004458</name>
</gene>
<dbReference type="Proteomes" id="UP000316079">
    <property type="component" value="Unassembled WGS sequence"/>
</dbReference>
<dbReference type="GO" id="GO:0005254">
    <property type="term" value="F:chloride channel activity"/>
    <property type="evidence" value="ECO:0007669"/>
    <property type="project" value="UniProtKB-KW"/>
</dbReference>
<evidence type="ECO:0000256" key="2">
    <source>
        <dbReference type="ARBA" id="ARBA00022692"/>
    </source>
</evidence>
<dbReference type="GO" id="GO:0005886">
    <property type="term" value="C:plasma membrane"/>
    <property type="evidence" value="ECO:0007669"/>
    <property type="project" value="UniProtKB-SubCell"/>
</dbReference>
<comment type="similarity">
    <text evidence="6 7">Belongs to the anion channel-forming bestrophin (TC 1.A.46) family. Calcium-sensitive chloride channel subfamily.</text>
</comment>
<reference evidence="9 10" key="1">
    <citation type="journal article" date="2019" name="Sci. Data">
        <title>Hybrid genome assembly and annotation of Danionella translucida.</title>
        <authorList>
            <person name="Kadobianskyi M."/>
            <person name="Schulze L."/>
            <person name="Schuelke M."/>
            <person name="Judkewitz B."/>
        </authorList>
    </citation>
    <scope>NUCLEOTIDE SEQUENCE [LARGE SCALE GENOMIC DNA]</scope>
    <source>
        <strain evidence="9 10">Bolton</strain>
    </source>
</reference>
<dbReference type="PANTHER" id="PTHR10736:SF1">
    <property type="entry name" value="BESTROPHIN-2"/>
    <property type="match status" value="1"/>
</dbReference>
<evidence type="ECO:0000313" key="10">
    <source>
        <dbReference type="Proteomes" id="UP000316079"/>
    </source>
</evidence>
<name>A0A553PZD3_9TELE</name>
<dbReference type="EMBL" id="SRMA01026503">
    <property type="protein sequence ID" value="TRY83043.1"/>
    <property type="molecule type" value="Genomic_DNA"/>
</dbReference>
<feature type="transmembrane region" description="Helical" evidence="7">
    <location>
        <begin position="123"/>
        <end position="142"/>
    </location>
</feature>
<keyword evidence="4 7" id="KW-0472">Membrane</keyword>
<evidence type="ECO:0000256" key="8">
    <source>
        <dbReference type="SAM" id="MobiDB-lite"/>
    </source>
</evidence>
<comment type="catalytic activity">
    <reaction evidence="5">
        <text>chloride(in) = chloride(out)</text>
        <dbReference type="Rhea" id="RHEA:29823"/>
        <dbReference type="ChEBI" id="CHEBI:17996"/>
    </reaction>
</comment>
<protein>
    <recommendedName>
        <fullName evidence="7">Bestrophin homolog</fullName>
    </recommendedName>
</protein>
<dbReference type="OrthoDB" id="1770at2759"/>
<keyword evidence="7" id="KW-0868">Chloride</keyword>
<keyword evidence="7" id="KW-0406">Ion transport</keyword>
<keyword evidence="7" id="KW-0813">Transport</keyword>
<feature type="transmembrane region" description="Helical" evidence="7">
    <location>
        <begin position="84"/>
        <end position="102"/>
    </location>
</feature>
<feature type="compositionally biased region" description="Basic and acidic residues" evidence="8">
    <location>
        <begin position="532"/>
        <end position="548"/>
    </location>
</feature>
<comment type="subcellular location">
    <subcellularLocation>
        <location evidence="7">Cell membrane</location>
        <topology evidence="7">Multi-pass membrane protein</topology>
    </subcellularLocation>
    <subcellularLocation>
        <location evidence="1">Membrane</location>
    </subcellularLocation>
</comment>
<feature type="transmembrane region" description="Helical" evidence="7">
    <location>
        <begin position="294"/>
        <end position="317"/>
    </location>
</feature>
<comment type="caution">
    <text evidence="9">The sequence shown here is derived from an EMBL/GenBank/DDBJ whole genome shotgun (WGS) entry which is preliminary data.</text>
</comment>
<keyword evidence="7" id="KW-1003">Cell membrane</keyword>
<keyword evidence="2 7" id="KW-0812">Transmembrane</keyword>
<evidence type="ECO:0000256" key="6">
    <source>
        <dbReference type="ARBA" id="ARBA00034769"/>
    </source>
</evidence>